<gene>
    <name evidence="1" type="ORF">METZ01_LOCUS407227</name>
</gene>
<reference evidence="1" key="1">
    <citation type="submission" date="2018-05" db="EMBL/GenBank/DDBJ databases">
        <authorList>
            <person name="Lanie J.A."/>
            <person name="Ng W.-L."/>
            <person name="Kazmierczak K.M."/>
            <person name="Andrzejewski T.M."/>
            <person name="Davidsen T.M."/>
            <person name="Wayne K.J."/>
            <person name="Tettelin H."/>
            <person name="Glass J.I."/>
            <person name="Rusch D."/>
            <person name="Podicherti R."/>
            <person name="Tsui H.-C.T."/>
            <person name="Winkler M.E."/>
        </authorList>
    </citation>
    <scope>NUCLEOTIDE SEQUENCE</scope>
</reference>
<proteinExistence type="predicted"/>
<sequence length="207" mass="23271">MLNQYSRNLLGKFLSLYQSSDQISIANLSEIILFTCGINRVLRLVVEPNFSNEIKRTLFNQNLYFSSGKLYEAIKDNGWSSISNKPIDNKMHTKVLLVLGNELSDVEDCYKNELKGDFRISGKYFNYPDCCINSYPAISSSQDKWANSLIENSGPGPYPCWSNRLATGWGGACFSGELFPCSLHCQNAIAIGKKTYNCLLDIGFKKL</sequence>
<evidence type="ECO:0000313" key="1">
    <source>
        <dbReference type="EMBL" id="SVD54373.1"/>
    </source>
</evidence>
<feature type="non-terminal residue" evidence="1">
    <location>
        <position position="207"/>
    </location>
</feature>
<organism evidence="1">
    <name type="scientific">marine metagenome</name>
    <dbReference type="NCBI Taxonomy" id="408172"/>
    <lineage>
        <taxon>unclassified sequences</taxon>
        <taxon>metagenomes</taxon>
        <taxon>ecological metagenomes</taxon>
    </lineage>
</organism>
<accession>A0A382W6F6</accession>
<name>A0A382W6F6_9ZZZZ</name>
<dbReference type="EMBL" id="UINC01157404">
    <property type="protein sequence ID" value="SVD54373.1"/>
    <property type="molecule type" value="Genomic_DNA"/>
</dbReference>
<dbReference type="AlphaFoldDB" id="A0A382W6F6"/>
<protein>
    <submittedName>
        <fullName evidence="1">Uncharacterized protein</fullName>
    </submittedName>
</protein>